<dbReference type="Pfam" id="PF03544">
    <property type="entry name" value="TonB_C"/>
    <property type="match status" value="1"/>
</dbReference>
<dbReference type="GO" id="GO:0055085">
    <property type="term" value="P:transmembrane transport"/>
    <property type="evidence" value="ECO:0007669"/>
    <property type="project" value="InterPro"/>
</dbReference>
<feature type="domain" description="TonB C-terminal" evidence="1">
    <location>
        <begin position="18"/>
        <end position="114"/>
    </location>
</feature>
<dbReference type="SUPFAM" id="SSF74653">
    <property type="entry name" value="TolA/TonB C-terminal domain"/>
    <property type="match status" value="1"/>
</dbReference>
<dbReference type="InterPro" id="IPR037682">
    <property type="entry name" value="TonB_C"/>
</dbReference>
<dbReference type="PROSITE" id="PS52015">
    <property type="entry name" value="TONB_CTD"/>
    <property type="match status" value="1"/>
</dbReference>
<proteinExistence type="predicted"/>
<evidence type="ECO:0000259" key="1">
    <source>
        <dbReference type="PROSITE" id="PS52015"/>
    </source>
</evidence>
<dbReference type="Proteomes" id="UP000017175">
    <property type="component" value="Chromosome"/>
</dbReference>
<accession>A0A0K1QIC7</accession>
<name>A0A0K1QIC7_PSEFL</name>
<evidence type="ECO:0000313" key="3">
    <source>
        <dbReference type="Proteomes" id="UP000017175"/>
    </source>
</evidence>
<dbReference type="AlphaFoldDB" id="A0A0K1QIC7"/>
<dbReference type="EMBL" id="CP010945">
    <property type="protein sequence ID" value="AKV05524.1"/>
    <property type="molecule type" value="Genomic_DNA"/>
</dbReference>
<evidence type="ECO:0000313" key="2">
    <source>
        <dbReference type="EMBL" id="AKV05524.1"/>
    </source>
</evidence>
<organism evidence="2 3">
    <name type="scientific">Pseudomonas fluorescens NCIMB 11764</name>
    <dbReference type="NCBI Taxonomy" id="1221522"/>
    <lineage>
        <taxon>Bacteria</taxon>
        <taxon>Pseudomonadati</taxon>
        <taxon>Pseudomonadota</taxon>
        <taxon>Gammaproteobacteria</taxon>
        <taxon>Pseudomonadales</taxon>
        <taxon>Pseudomonadaceae</taxon>
        <taxon>Pseudomonas</taxon>
    </lineage>
</organism>
<gene>
    <name evidence="2" type="ORF">B723_03605</name>
</gene>
<protein>
    <submittedName>
        <fullName evidence="2">Energy transducer TonB</fullName>
    </submittedName>
</protein>
<dbReference type="Gene3D" id="3.30.1150.10">
    <property type="match status" value="1"/>
</dbReference>
<dbReference type="OrthoDB" id="7032307at2"/>
<dbReference type="eggNOG" id="COG0810">
    <property type="taxonomic scope" value="Bacteria"/>
</dbReference>
<dbReference type="RefSeq" id="WP_031319173.1">
    <property type="nucleotide sequence ID" value="NZ_CP010945.1"/>
</dbReference>
<reference evidence="2 3" key="1">
    <citation type="journal article" date="2012" name="J. Bacteriol.">
        <title>Draft genome sequence of the cyanide-utilizing bacterium Pseudomonas fluorescens strain NCIMB 11764.</title>
        <authorList>
            <person name="Vilo C.A."/>
            <person name="Benedik M.J."/>
            <person name="Kunz D.A."/>
            <person name="Dong Q."/>
        </authorList>
    </citation>
    <scope>NUCLEOTIDE SEQUENCE [LARGE SCALE GENOMIC DNA]</scope>
    <source>
        <strain evidence="2 3">NCIMB 11764</strain>
    </source>
</reference>
<sequence length="204" mass="23074">MRWFLCVLLLVLSIEVRAGEVFLIPENNPKPVYPVALSRSGITGALNVSFTVHADGSVSLVEASKDAHPDLVEASRTAVSQWRYKPWEVSIERPAQIQVVAPMVFRLDDKMPIHANEELKKLSCGEVAKAALRLADYSWVDMPVFSWTRSYLTHSLAPTQLPEARRLELIAKLNKSVPSIVRRCNTHQASRYVRFLPEEIRELL</sequence>